<evidence type="ECO:0000256" key="1">
    <source>
        <dbReference type="SAM" id="SignalP"/>
    </source>
</evidence>
<gene>
    <name evidence="2" type="ORF">V2H41_00300</name>
</gene>
<evidence type="ECO:0008006" key="4">
    <source>
        <dbReference type="Google" id="ProtNLM"/>
    </source>
</evidence>
<name>A0ABU7RCH0_9BACT</name>
<feature type="signal peptide" evidence="1">
    <location>
        <begin position="1"/>
        <end position="18"/>
    </location>
</feature>
<keyword evidence="3" id="KW-1185">Reference proteome</keyword>
<keyword evidence="1" id="KW-0732">Signal</keyword>
<reference evidence="2 3" key="1">
    <citation type="submission" date="2024-01" db="EMBL/GenBank/DDBJ databases">
        <title>Niabella digestum sp. nov., isolated from waste digestion system.</title>
        <authorList>
            <person name="Zhang L."/>
        </authorList>
    </citation>
    <scope>NUCLEOTIDE SEQUENCE [LARGE SCALE GENOMIC DNA]</scope>
    <source>
        <strain evidence="2 3">A18</strain>
    </source>
</reference>
<protein>
    <recommendedName>
        <fullName evidence="4">DUF2219 family protein</fullName>
    </recommendedName>
</protein>
<feature type="chain" id="PRO_5045962591" description="DUF2219 family protein" evidence="1">
    <location>
        <begin position="19"/>
        <end position="269"/>
    </location>
</feature>
<evidence type="ECO:0000313" key="2">
    <source>
        <dbReference type="EMBL" id="MEE6185699.1"/>
    </source>
</evidence>
<dbReference type="RefSeq" id="WP_330973108.1">
    <property type="nucleotide sequence ID" value="NZ_JAZGLY010000001.1"/>
</dbReference>
<comment type="caution">
    <text evidence="2">The sequence shown here is derived from an EMBL/GenBank/DDBJ whole genome shotgun (WGS) entry which is preliminary data.</text>
</comment>
<dbReference type="EMBL" id="JAZGLY010000001">
    <property type="protein sequence ID" value="MEE6185699.1"/>
    <property type="molecule type" value="Genomic_DNA"/>
</dbReference>
<organism evidence="2 3">
    <name type="scientific">Niabella digestorum</name>
    <dbReference type="NCBI Taxonomy" id="3117701"/>
    <lineage>
        <taxon>Bacteria</taxon>
        <taxon>Pseudomonadati</taxon>
        <taxon>Bacteroidota</taxon>
        <taxon>Chitinophagia</taxon>
        <taxon>Chitinophagales</taxon>
        <taxon>Chitinophagaceae</taxon>
        <taxon>Niabella</taxon>
    </lineage>
</organism>
<dbReference type="Proteomes" id="UP001357452">
    <property type="component" value="Unassembled WGS sequence"/>
</dbReference>
<sequence>MKYIFLLALAMQGMIAFAQELYIYTEPASNIPAKALSAKLTATYAEKMDNNIAQRYTSAIYLGLSKNIMLKAAATFADMNTSYFRYESFSLYGKYRFLSKDEAHKHFRMAIFADGSISRSPYRYEEIALMGDKSGAEAGLVATQLIHKLAISGTVSHTQVLDKSRFEKGVDYERPYQAMNYALSAGYLLLPLKYESYQQTNLNLYAELLAQQTLDKKRYYIDLAPAAQLIFNSNTKLNLGYRFQLGGDMTRMARNSFLISLEKTFFEAL</sequence>
<proteinExistence type="predicted"/>
<evidence type="ECO:0000313" key="3">
    <source>
        <dbReference type="Proteomes" id="UP001357452"/>
    </source>
</evidence>
<accession>A0ABU7RCH0</accession>